<organism evidence="11 12">
    <name type="scientific">Ascoidea rubescens DSM 1968</name>
    <dbReference type="NCBI Taxonomy" id="1344418"/>
    <lineage>
        <taxon>Eukaryota</taxon>
        <taxon>Fungi</taxon>
        <taxon>Dikarya</taxon>
        <taxon>Ascomycota</taxon>
        <taxon>Saccharomycotina</taxon>
        <taxon>Saccharomycetes</taxon>
        <taxon>Ascoideaceae</taxon>
        <taxon>Ascoidea</taxon>
    </lineage>
</organism>
<dbReference type="AlphaFoldDB" id="A0A1D2VAB1"/>
<keyword evidence="7 9" id="KW-0904">Protein phosphatase</keyword>
<reference evidence="12" key="1">
    <citation type="submission" date="2016-05" db="EMBL/GenBank/DDBJ databases">
        <title>Comparative genomics of biotechnologically important yeasts.</title>
        <authorList>
            <consortium name="DOE Joint Genome Institute"/>
            <person name="Riley R."/>
            <person name="Haridas S."/>
            <person name="Wolfe K.H."/>
            <person name="Lopes M.R."/>
            <person name="Hittinger C.T."/>
            <person name="Goker M."/>
            <person name="Salamov A."/>
            <person name="Wisecaver J."/>
            <person name="Long T.M."/>
            <person name="Aerts A.L."/>
            <person name="Barry K."/>
            <person name="Choi C."/>
            <person name="Clum A."/>
            <person name="Coughlan A.Y."/>
            <person name="Deshpande S."/>
            <person name="Douglass A.P."/>
            <person name="Hanson S.J."/>
            <person name="Klenk H.-P."/>
            <person name="Labutti K."/>
            <person name="Lapidus A."/>
            <person name="Lindquist E."/>
            <person name="Lipzen A."/>
            <person name="Meier-Kolthoff J.P."/>
            <person name="Ohm R.A."/>
            <person name="Otillar R.P."/>
            <person name="Pangilinan J."/>
            <person name="Peng Y."/>
            <person name="Rokas A."/>
            <person name="Rosa C.A."/>
            <person name="Scheuner C."/>
            <person name="Sibirny A.A."/>
            <person name="Slot J.C."/>
            <person name="Stielow J.B."/>
            <person name="Sun H."/>
            <person name="Kurtzman C.P."/>
            <person name="Blackwell M."/>
            <person name="Grigoriev I.V."/>
            <person name="Jeffries T.W."/>
        </authorList>
    </citation>
    <scope>NUCLEOTIDE SEQUENCE [LARGE SCALE GENOMIC DNA]</scope>
    <source>
        <strain evidence="12">DSM 1968</strain>
    </source>
</reference>
<dbReference type="PANTHER" id="PTHR13832:SF803">
    <property type="entry name" value="PROTEIN PHOSPHATASE 1G"/>
    <property type="match status" value="1"/>
</dbReference>
<evidence type="ECO:0000259" key="10">
    <source>
        <dbReference type="PROSITE" id="PS51746"/>
    </source>
</evidence>
<evidence type="ECO:0000256" key="2">
    <source>
        <dbReference type="ARBA" id="ARBA00006702"/>
    </source>
</evidence>
<dbReference type="InterPro" id="IPR001932">
    <property type="entry name" value="PPM-type_phosphatase-like_dom"/>
</dbReference>
<dbReference type="InterPro" id="IPR015655">
    <property type="entry name" value="PP2C"/>
</dbReference>
<dbReference type="InterPro" id="IPR000222">
    <property type="entry name" value="PP2C_BS"/>
</dbReference>
<evidence type="ECO:0000256" key="9">
    <source>
        <dbReference type="RuleBase" id="RU003465"/>
    </source>
</evidence>
<dbReference type="OrthoDB" id="10264738at2759"/>
<evidence type="ECO:0000256" key="7">
    <source>
        <dbReference type="ARBA" id="ARBA00022912"/>
    </source>
</evidence>
<dbReference type="CDD" id="cd00143">
    <property type="entry name" value="PP2Cc"/>
    <property type="match status" value="1"/>
</dbReference>
<accession>A0A1D2VAB1</accession>
<dbReference type="PROSITE" id="PS51746">
    <property type="entry name" value="PPM_2"/>
    <property type="match status" value="1"/>
</dbReference>
<dbReference type="EMBL" id="KV454491">
    <property type="protein sequence ID" value="ODV58600.1"/>
    <property type="molecule type" value="Genomic_DNA"/>
</dbReference>
<dbReference type="Pfam" id="PF00481">
    <property type="entry name" value="PP2C"/>
    <property type="match status" value="1"/>
</dbReference>
<sequence>MGQLASQPVTEKTISSNSFMNMSYSIGSCQGWRLTMEDAHCYSIKEDELNIKIFGVFDGHGGFKCSKYLSQYLPQIIINEFQTYFQKHSNNINIIQTYSNIIKNSFFKCDYDLYIKDINSGSTAILLIVIDNKHSFIVNTGDSRCILSCYNGCNKNLSYDHKPKNIGELIRISDAGGNVNSNRVDGMLALSRAFGDFNFKKKFIFMNKLKEIYNETQVTVEPEIIYHELNYSKDEFFILACDGIWDIFRNNEIIKFIKRELQQNSSLDKINEKIIEKILNSTNSSKGIGYDNMTLIIIALHNNSRLEEWYEKMKLKD</sequence>
<dbReference type="SMART" id="SM00332">
    <property type="entry name" value="PP2Cc"/>
    <property type="match status" value="1"/>
</dbReference>
<evidence type="ECO:0000256" key="6">
    <source>
        <dbReference type="ARBA" id="ARBA00022842"/>
    </source>
</evidence>
<dbReference type="GO" id="GO:0004722">
    <property type="term" value="F:protein serine/threonine phosphatase activity"/>
    <property type="evidence" value="ECO:0007669"/>
    <property type="project" value="UniProtKB-EC"/>
</dbReference>
<keyword evidence="4" id="KW-0479">Metal-binding</keyword>
<keyword evidence="8" id="KW-0464">Manganese</keyword>
<dbReference type="InParanoid" id="A0A1D2VAB1"/>
<evidence type="ECO:0000313" key="12">
    <source>
        <dbReference type="Proteomes" id="UP000095038"/>
    </source>
</evidence>
<protein>
    <recommendedName>
        <fullName evidence="3">protein-serine/threonine phosphatase</fullName>
        <ecNumber evidence="3">3.1.3.16</ecNumber>
    </recommendedName>
</protein>
<dbReference type="PROSITE" id="PS01032">
    <property type="entry name" value="PPM_1"/>
    <property type="match status" value="1"/>
</dbReference>
<keyword evidence="12" id="KW-1185">Reference proteome</keyword>
<evidence type="ECO:0000313" key="11">
    <source>
        <dbReference type="EMBL" id="ODV58600.1"/>
    </source>
</evidence>
<dbReference type="Proteomes" id="UP000095038">
    <property type="component" value="Unassembled WGS sequence"/>
</dbReference>
<evidence type="ECO:0000256" key="8">
    <source>
        <dbReference type="ARBA" id="ARBA00023211"/>
    </source>
</evidence>
<evidence type="ECO:0000256" key="4">
    <source>
        <dbReference type="ARBA" id="ARBA00022723"/>
    </source>
</evidence>
<dbReference type="RefSeq" id="XP_020044907.1">
    <property type="nucleotide sequence ID" value="XM_020194773.1"/>
</dbReference>
<gene>
    <name evidence="11" type="ORF">ASCRUDRAFT_82743</name>
</gene>
<name>A0A1D2VAB1_9ASCO</name>
<evidence type="ECO:0000256" key="1">
    <source>
        <dbReference type="ARBA" id="ARBA00001936"/>
    </source>
</evidence>
<dbReference type="EC" id="3.1.3.16" evidence="3"/>
<dbReference type="Gene3D" id="3.60.40.10">
    <property type="entry name" value="PPM-type phosphatase domain"/>
    <property type="match status" value="1"/>
</dbReference>
<dbReference type="GO" id="GO:0046872">
    <property type="term" value="F:metal ion binding"/>
    <property type="evidence" value="ECO:0007669"/>
    <property type="project" value="UniProtKB-KW"/>
</dbReference>
<dbReference type="FunCoup" id="A0A1D2VAB1">
    <property type="interactions" value="137"/>
</dbReference>
<dbReference type="STRING" id="1344418.A0A1D2VAB1"/>
<dbReference type="InterPro" id="IPR036457">
    <property type="entry name" value="PPM-type-like_dom_sf"/>
</dbReference>
<dbReference type="GeneID" id="30968409"/>
<dbReference type="SUPFAM" id="SSF81606">
    <property type="entry name" value="PP2C-like"/>
    <property type="match status" value="1"/>
</dbReference>
<dbReference type="PANTHER" id="PTHR13832">
    <property type="entry name" value="PROTEIN PHOSPHATASE 2C"/>
    <property type="match status" value="1"/>
</dbReference>
<evidence type="ECO:0000256" key="5">
    <source>
        <dbReference type="ARBA" id="ARBA00022801"/>
    </source>
</evidence>
<comment type="similarity">
    <text evidence="2 9">Belongs to the PP2C family.</text>
</comment>
<comment type="cofactor">
    <cofactor evidence="1">
        <name>Mn(2+)</name>
        <dbReference type="ChEBI" id="CHEBI:29035"/>
    </cofactor>
</comment>
<evidence type="ECO:0000256" key="3">
    <source>
        <dbReference type="ARBA" id="ARBA00013081"/>
    </source>
</evidence>
<keyword evidence="6" id="KW-0460">Magnesium</keyword>
<keyword evidence="5 9" id="KW-0378">Hydrolase</keyword>
<feature type="domain" description="PPM-type phosphatase" evidence="10">
    <location>
        <begin position="23"/>
        <end position="300"/>
    </location>
</feature>
<proteinExistence type="inferred from homology"/>